<dbReference type="EMBL" id="JAPZVP010000005">
    <property type="protein sequence ID" value="MDA1359657.1"/>
    <property type="molecule type" value="Genomic_DNA"/>
</dbReference>
<evidence type="ECO:0000313" key="2">
    <source>
        <dbReference type="Proteomes" id="UP001146067"/>
    </source>
</evidence>
<sequence>MLIRTILLPLAVLAVITGGTADGSFSRTSIDVALTRRLAEGDPVDGVQVPPHRP</sequence>
<dbReference type="AlphaFoldDB" id="A0A9X3P9T8"/>
<reference evidence="1" key="1">
    <citation type="submission" date="2022-12" db="EMBL/GenBank/DDBJ databases">
        <title>Gycomyces niveus sp.nov.,a novel actinomycete isolated from soil in Shouguan.</title>
        <authorList>
            <person name="Yang X."/>
        </authorList>
    </citation>
    <scope>NUCLEOTIDE SEQUENCE</scope>
    <source>
        <strain evidence="1">NEAU-A15</strain>
    </source>
</reference>
<dbReference type="RefSeq" id="WP_270109511.1">
    <property type="nucleotide sequence ID" value="NZ_JAPZVP010000005.1"/>
</dbReference>
<accession>A0A9X3P9T8</accession>
<gene>
    <name evidence="1" type="ORF">O1R50_08485</name>
</gene>
<protein>
    <submittedName>
        <fullName evidence="1">Uncharacterized protein</fullName>
    </submittedName>
</protein>
<keyword evidence="2" id="KW-1185">Reference proteome</keyword>
<dbReference type="Proteomes" id="UP001146067">
    <property type="component" value="Unassembled WGS sequence"/>
</dbReference>
<organism evidence="1 2">
    <name type="scientific">Glycomyces luteolus</name>
    <dbReference type="NCBI Taxonomy" id="2670330"/>
    <lineage>
        <taxon>Bacteria</taxon>
        <taxon>Bacillati</taxon>
        <taxon>Actinomycetota</taxon>
        <taxon>Actinomycetes</taxon>
        <taxon>Glycomycetales</taxon>
        <taxon>Glycomycetaceae</taxon>
        <taxon>Glycomyces</taxon>
    </lineage>
</organism>
<evidence type="ECO:0000313" key="1">
    <source>
        <dbReference type="EMBL" id="MDA1359657.1"/>
    </source>
</evidence>
<comment type="caution">
    <text evidence="1">The sequence shown here is derived from an EMBL/GenBank/DDBJ whole genome shotgun (WGS) entry which is preliminary data.</text>
</comment>
<proteinExistence type="predicted"/>
<name>A0A9X3P9T8_9ACTN</name>